<dbReference type="PROSITE" id="PS50102">
    <property type="entry name" value="RRM"/>
    <property type="match status" value="2"/>
</dbReference>
<proteinExistence type="predicted"/>
<keyword evidence="2" id="KW-0539">Nucleus</keyword>
<dbReference type="EMBL" id="GDQY01000093">
    <property type="protein sequence ID" value="JAQ18718.1"/>
    <property type="molecule type" value="Transcribed_RNA"/>
</dbReference>
<feature type="compositionally biased region" description="Low complexity" evidence="4">
    <location>
        <begin position="366"/>
        <end position="376"/>
    </location>
</feature>
<evidence type="ECO:0000256" key="2">
    <source>
        <dbReference type="ARBA" id="ARBA00023242"/>
    </source>
</evidence>
<dbReference type="SUPFAM" id="SSF54928">
    <property type="entry name" value="RNA-binding domain, RBD"/>
    <property type="match status" value="2"/>
</dbReference>
<dbReference type="Gene3D" id="3.30.70.330">
    <property type="match status" value="2"/>
</dbReference>
<dbReference type="PANTHER" id="PTHR13952">
    <property type="entry name" value="U1 SMALL NUCLEAR RIBONUCLEOPROTEIN 70 KD"/>
    <property type="match status" value="1"/>
</dbReference>
<dbReference type="GO" id="GO:0017069">
    <property type="term" value="F:snRNA binding"/>
    <property type="evidence" value="ECO:0007669"/>
    <property type="project" value="TreeGrafter"/>
</dbReference>
<feature type="domain" description="RRM" evidence="5">
    <location>
        <begin position="145"/>
        <end position="219"/>
    </location>
</feature>
<feature type="region of interest" description="Disordered" evidence="4">
    <location>
        <begin position="97"/>
        <end position="144"/>
    </location>
</feature>
<evidence type="ECO:0000259" key="5">
    <source>
        <dbReference type="PROSITE" id="PS50102"/>
    </source>
</evidence>
<keyword evidence="3" id="KW-0694">RNA-binding</keyword>
<dbReference type="GO" id="GO:0003729">
    <property type="term" value="F:mRNA binding"/>
    <property type="evidence" value="ECO:0007669"/>
    <property type="project" value="TreeGrafter"/>
</dbReference>
<dbReference type="SMART" id="SM00360">
    <property type="entry name" value="RRM"/>
    <property type="match status" value="2"/>
</dbReference>
<dbReference type="InterPro" id="IPR012677">
    <property type="entry name" value="Nucleotide-bd_a/b_plait_sf"/>
</dbReference>
<feature type="domain" description="RRM" evidence="5">
    <location>
        <begin position="17"/>
        <end position="94"/>
    </location>
</feature>
<evidence type="ECO:0000256" key="4">
    <source>
        <dbReference type="SAM" id="MobiDB-lite"/>
    </source>
</evidence>
<feature type="compositionally biased region" description="Basic and acidic residues" evidence="4">
    <location>
        <begin position="112"/>
        <end position="123"/>
    </location>
</feature>
<comment type="subcellular location">
    <subcellularLocation>
        <location evidence="1">Nucleus</location>
    </subcellularLocation>
</comment>
<feature type="compositionally biased region" description="Basic and acidic residues" evidence="4">
    <location>
        <begin position="270"/>
        <end position="288"/>
    </location>
</feature>
<gene>
    <name evidence="6" type="ORF">c6969_g1_i1</name>
</gene>
<feature type="region of interest" description="Disordered" evidence="4">
    <location>
        <begin position="216"/>
        <end position="376"/>
    </location>
</feature>
<feature type="compositionally biased region" description="Polar residues" evidence="4">
    <location>
        <begin position="97"/>
        <end position="110"/>
    </location>
</feature>
<feature type="compositionally biased region" description="Basic and acidic residues" evidence="4">
    <location>
        <begin position="233"/>
        <end position="261"/>
    </location>
</feature>
<name>A0A146MGA5_SCHMA</name>
<dbReference type="ExpressionAtlas" id="A0A146MGA5">
    <property type="expression patterns" value="baseline"/>
</dbReference>
<dbReference type="AlphaFoldDB" id="A0A146MGA5"/>
<protein>
    <recommendedName>
        <fullName evidence="5">RRM domain-containing protein</fullName>
    </recommendedName>
</protein>
<dbReference type="GO" id="GO:0000398">
    <property type="term" value="P:mRNA splicing, via spliceosome"/>
    <property type="evidence" value="ECO:0007669"/>
    <property type="project" value="TreeGrafter"/>
</dbReference>
<evidence type="ECO:0000313" key="6">
    <source>
        <dbReference type="EMBL" id="JAQ18718.1"/>
    </source>
</evidence>
<feature type="compositionally biased region" description="Polar residues" evidence="4">
    <location>
        <begin position="223"/>
        <end position="232"/>
    </location>
</feature>
<dbReference type="InterPro" id="IPR000504">
    <property type="entry name" value="RRM_dom"/>
</dbReference>
<feature type="compositionally biased region" description="Basic and acidic residues" evidence="4">
    <location>
        <begin position="316"/>
        <end position="342"/>
    </location>
</feature>
<organism evidence="6">
    <name type="scientific">Schistosoma mansoni</name>
    <name type="common">Blood fluke</name>
    <dbReference type="NCBI Taxonomy" id="6183"/>
    <lineage>
        <taxon>Eukaryota</taxon>
        <taxon>Metazoa</taxon>
        <taxon>Spiralia</taxon>
        <taxon>Lophotrochozoa</taxon>
        <taxon>Platyhelminthes</taxon>
        <taxon>Trematoda</taxon>
        <taxon>Digenea</taxon>
        <taxon>Strigeidida</taxon>
        <taxon>Schistosomatoidea</taxon>
        <taxon>Schistosomatidae</taxon>
        <taxon>Schistosoma</taxon>
    </lineage>
</organism>
<dbReference type="Pfam" id="PF00076">
    <property type="entry name" value="RRM_1"/>
    <property type="match status" value="2"/>
</dbReference>
<dbReference type="CDD" id="cd00590">
    <property type="entry name" value="RRM_SF"/>
    <property type="match status" value="1"/>
</dbReference>
<evidence type="ECO:0000256" key="1">
    <source>
        <dbReference type="ARBA" id="ARBA00004123"/>
    </source>
</evidence>
<dbReference type="GO" id="GO:0071011">
    <property type="term" value="C:precatalytic spliceosome"/>
    <property type="evidence" value="ECO:0007669"/>
    <property type="project" value="TreeGrafter"/>
</dbReference>
<reference evidence="6" key="1">
    <citation type="journal article" date="2015" name="PLoS Negl. Trop. Dis.">
        <title>Schistosoma mansoni Egg, Adult Male and Female Comparative Gene Expression Analysis and Identification of Novel Genes by RNA-Seq.</title>
        <authorList>
            <person name="Anderson L."/>
            <person name="Amaral M.S."/>
            <person name="Beckedorff F."/>
            <person name="Silva L.F."/>
            <person name="Dazzani B."/>
            <person name="Oliveira K.C."/>
            <person name="Almeida G.T."/>
            <person name="Gomes M.R."/>
            <person name="Pires D.S."/>
            <person name="Setubal J.C."/>
            <person name="DeMarco R."/>
            <person name="Verjovski-Almeida S."/>
        </authorList>
    </citation>
    <scope>NUCLEOTIDE SEQUENCE</scope>
    <source>
        <strain evidence="6">BH</strain>
    </source>
</reference>
<evidence type="ECO:0000256" key="3">
    <source>
        <dbReference type="PROSITE-ProRule" id="PRU00176"/>
    </source>
</evidence>
<sequence>MLITMSLTQTYQSGQVTSLAVYNLPSSADETEVQSVFPSARSVNFVRSHSVSSQSRGMCILQFNNARDCQQAYDECLQGKEIGGQLVHAELNGDYRSSSSENLNVSQHHGVNSRDFRRSHADNEYSQPTYDPHGRTESEGSANACTLTVSNLPYTASERDIMREFPEALRVALSLDEQGRSRGVAHVTFSNSDQCSAALTSCGNKMMGGRPVRGRIQRDQEHSQPSYNNQRSYNRDQREYGQRNQREYNQRNFNNRDHTNQRENGNQRDGNQREYNQRDYSGQRDYNRQGRQFDYNSGRGERDVNRFQGAPANRGGSREFGRNDRFERTDQRRDRSPARGEPVRGYGSSKGPRITSAVIHRPGNASPSESSSSDED</sequence>
<dbReference type="InterPro" id="IPR035979">
    <property type="entry name" value="RBD_domain_sf"/>
</dbReference>
<dbReference type="InterPro" id="IPR051183">
    <property type="entry name" value="U1_U11-U12_snRNP_70-35kDa"/>
</dbReference>
<accession>A0A146MGA5</accession>